<evidence type="ECO:0000256" key="7">
    <source>
        <dbReference type="SAM" id="Phobius"/>
    </source>
</evidence>
<dbReference type="PANTHER" id="PTHR42925">
    <property type="entry name" value="MULTIDRUG AND TOXIN EFFLUX PROTEIN MATE FAMILY"/>
    <property type="match status" value="1"/>
</dbReference>
<protein>
    <submittedName>
        <fullName evidence="8">MATE family efflux transporter</fullName>
    </submittedName>
</protein>
<reference evidence="8" key="1">
    <citation type="submission" date="2020-08" db="EMBL/GenBank/DDBJ databases">
        <title>Genome public.</title>
        <authorList>
            <person name="Liu C."/>
            <person name="Sun Q."/>
        </authorList>
    </citation>
    <scope>NUCLEOTIDE SEQUENCE</scope>
    <source>
        <strain evidence="8">BX8</strain>
    </source>
</reference>
<feature type="transmembrane region" description="Helical" evidence="7">
    <location>
        <begin position="267"/>
        <end position="288"/>
    </location>
</feature>
<keyword evidence="2" id="KW-0813">Transport</keyword>
<name>A0A923I6D5_9FIRM</name>
<gene>
    <name evidence="8" type="ORF">H8S23_06480</name>
</gene>
<dbReference type="GO" id="GO:0042910">
    <property type="term" value="F:xenobiotic transmembrane transporter activity"/>
    <property type="evidence" value="ECO:0007669"/>
    <property type="project" value="InterPro"/>
</dbReference>
<feature type="transmembrane region" description="Helical" evidence="7">
    <location>
        <begin position="147"/>
        <end position="170"/>
    </location>
</feature>
<comment type="caution">
    <text evidence="8">The sequence shown here is derived from an EMBL/GenBank/DDBJ whole genome shotgun (WGS) entry which is preliminary data.</text>
</comment>
<evidence type="ECO:0000313" key="9">
    <source>
        <dbReference type="Proteomes" id="UP000659630"/>
    </source>
</evidence>
<feature type="transmembrane region" description="Helical" evidence="7">
    <location>
        <begin position="403"/>
        <end position="422"/>
    </location>
</feature>
<accession>A0A923I6D5</accession>
<feature type="transmembrane region" description="Helical" evidence="7">
    <location>
        <begin position="40"/>
        <end position="59"/>
    </location>
</feature>
<dbReference type="Proteomes" id="UP000659630">
    <property type="component" value="Unassembled WGS sequence"/>
</dbReference>
<feature type="transmembrane region" description="Helical" evidence="7">
    <location>
        <begin position="176"/>
        <end position="199"/>
    </location>
</feature>
<dbReference type="EMBL" id="JACONZ010000002">
    <property type="protein sequence ID" value="MBC5581148.1"/>
    <property type="molecule type" value="Genomic_DNA"/>
</dbReference>
<dbReference type="AlphaFoldDB" id="A0A923I6D5"/>
<dbReference type="InterPro" id="IPR002528">
    <property type="entry name" value="MATE_fam"/>
</dbReference>
<keyword evidence="4 7" id="KW-0812">Transmembrane</keyword>
<dbReference type="PIRSF" id="PIRSF006603">
    <property type="entry name" value="DinF"/>
    <property type="match status" value="1"/>
</dbReference>
<feature type="transmembrane region" description="Helical" evidence="7">
    <location>
        <begin position="300"/>
        <end position="322"/>
    </location>
</feature>
<keyword evidence="9" id="KW-1185">Reference proteome</keyword>
<evidence type="ECO:0000256" key="1">
    <source>
        <dbReference type="ARBA" id="ARBA00004651"/>
    </source>
</evidence>
<dbReference type="NCBIfam" id="TIGR00797">
    <property type="entry name" value="matE"/>
    <property type="match status" value="1"/>
</dbReference>
<feature type="transmembrane region" description="Helical" evidence="7">
    <location>
        <begin position="371"/>
        <end position="391"/>
    </location>
</feature>
<evidence type="ECO:0000256" key="5">
    <source>
        <dbReference type="ARBA" id="ARBA00022989"/>
    </source>
</evidence>
<sequence length="440" mass="46744">MSIPIFIELLLQMLVGNVDQFMVSRISQSSVAAIGNGNQLMNIVIILLSVLAGASTVVLSQSIGARDTRRVSQVCTVSTLVMVLGGLAATAVLMLGSRSIFGFLGVPADVLGEALAYTLIVGAFVLVQGLYMNFAAILRSYGLVKEVMAVSAVMNLCNIAGNAVLINGLLGFPRLGAVGAAISTDLSKCVGLVLVYLMFRGRTGVRMSASDLRPFPFGTLRRLLLIGLPSAGQELSYNLSQMTILKFVNLFGTAVIAAKVYCSMLANVAYIYSMAISQATQIIIGYLAGAGDHRGIQKRVWSTTAVSTVVSLSVTALLFTFARPIFGLFTADAAVVELGRQILLIEFVLEIGRSVNIVMVRCLVAVGDVNFPVGLGVVSMWGVSVLGSWFFGVHLGMGLTGVWWAMAADECLRAVIFLFRFASGVWKKKLAGISSREKTA</sequence>
<dbReference type="GO" id="GO:0015297">
    <property type="term" value="F:antiporter activity"/>
    <property type="evidence" value="ECO:0007669"/>
    <property type="project" value="InterPro"/>
</dbReference>
<evidence type="ECO:0000256" key="4">
    <source>
        <dbReference type="ARBA" id="ARBA00022692"/>
    </source>
</evidence>
<proteinExistence type="predicted"/>
<dbReference type="Pfam" id="PF01554">
    <property type="entry name" value="MatE"/>
    <property type="match status" value="2"/>
</dbReference>
<dbReference type="GO" id="GO:0005886">
    <property type="term" value="C:plasma membrane"/>
    <property type="evidence" value="ECO:0007669"/>
    <property type="project" value="UniProtKB-SubCell"/>
</dbReference>
<feature type="transmembrane region" description="Helical" evidence="7">
    <location>
        <begin position="71"/>
        <end position="94"/>
    </location>
</feature>
<keyword evidence="6 7" id="KW-0472">Membrane</keyword>
<evidence type="ECO:0000256" key="3">
    <source>
        <dbReference type="ARBA" id="ARBA00022475"/>
    </source>
</evidence>
<evidence type="ECO:0000256" key="2">
    <source>
        <dbReference type="ARBA" id="ARBA00022448"/>
    </source>
</evidence>
<dbReference type="CDD" id="cd13134">
    <property type="entry name" value="MATE_like_8"/>
    <property type="match status" value="1"/>
</dbReference>
<evidence type="ECO:0000256" key="6">
    <source>
        <dbReference type="ARBA" id="ARBA00023136"/>
    </source>
</evidence>
<keyword evidence="3" id="KW-1003">Cell membrane</keyword>
<keyword evidence="5 7" id="KW-1133">Transmembrane helix</keyword>
<evidence type="ECO:0000313" key="8">
    <source>
        <dbReference type="EMBL" id="MBC5581148.1"/>
    </source>
</evidence>
<dbReference type="InterPro" id="IPR047135">
    <property type="entry name" value="YsiQ"/>
</dbReference>
<dbReference type="PANTHER" id="PTHR42925:SF1">
    <property type="entry name" value="VIRULENCE FACTOR MVIN"/>
    <property type="match status" value="1"/>
</dbReference>
<comment type="subcellular location">
    <subcellularLocation>
        <location evidence="1">Cell membrane</location>
        <topology evidence="1">Multi-pass membrane protein</topology>
    </subcellularLocation>
</comment>
<dbReference type="InterPro" id="IPR048279">
    <property type="entry name" value="MdtK-like"/>
</dbReference>
<dbReference type="RefSeq" id="WP_186887513.1">
    <property type="nucleotide sequence ID" value="NZ_JACONZ010000002.1"/>
</dbReference>
<organism evidence="8 9">
    <name type="scientific">Anaerofilum hominis</name>
    <dbReference type="NCBI Taxonomy" id="2763016"/>
    <lineage>
        <taxon>Bacteria</taxon>
        <taxon>Bacillati</taxon>
        <taxon>Bacillota</taxon>
        <taxon>Clostridia</taxon>
        <taxon>Eubacteriales</taxon>
        <taxon>Oscillospiraceae</taxon>
        <taxon>Anaerofilum</taxon>
    </lineage>
</organism>
<feature type="transmembrane region" description="Helical" evidence="7">
    <location>
        <begin position="114"/>
        <end position="135"/>
    </location>
</feature>